<evidence type="ECO:0000256" key="3">
    <source>
        <dbReference type="ARBA" id="ARBA00023136"/>
    </source>
</evidence>
<keyword evidence="2" id="KW-1133">Transmembrane helix</keyword>
<dbReference type="InterPro" id="IPR036640">
    <property type="entry name" value="ABC1_TM_sf"/>
</dbReference>
<reference evidence="4 5" key="1">
    <citation type="journal article" date="2015" name="Sci. Rep.">
        <title>The power of single molecule real-time sequencing technology in the de novo assembly of a eukaryotic genome.</title>
        <authorList>
            <person name="Sakai H."/>
            <person name="Naito K."/>
            <person name="Ogiso-Tanaka E."/>
            <person name="Takahashi Y."/>
            <person name="Iseki K."/>
            <person name="Muto C."/>
            <person name="Satou K."/>
            <person name="Teruya K."/>
            <person name="Shiroma A."/>
            <person name="Shimoji M."/>
            <person name="Hirano T."/>
            <person name="Itoh T."/>
            <person name="Kaga A."/>
            <person name="Tomooka N."/>
        </authorList>
    </citation>
    <scope>NUCLEOTIDE SEQUENCE [LARGE SCALE GENOMIC DNA]</scope>
    <source>
        <strain evidence="5">cv. Shumari</strain>
    </source>
</reference>
<evidence type="ECO:0000256" key="2">
    <source>
        <dbReference type="ARBA" id="ARBA00022989"/>
    </source>
</evidence>
<keyword evidence="1" id="KW-0812">Transmembrane</keyword>
<keyword evidence="3" id="KW-0472">Membrane</keyword>
<evidence type="ECO:0000256" key="1">
    <source>
        <dbReference type="ARBA" id="ARBA00022692"/>
    </source>
</evidence>
<name>A0A0S3S298_PHAAN</name>
<dbReference type="Gene3D" id="1.20.1560.10">
    <property type="entry name" value="ABC transporter type 1, transmembrane domain"/>
    <property type="match status" value="1"/>
</dbReference>
<accession>A0A0S3S298</accession>
<organism evidence="4 5">
    <name type="scientific">Vigna angularis var. angularis</name>
    <dbReference type="NCBI Taxonomy" id="157739"/>
    <lineage>
        <taxon>Eukaryota</taxon>
        <taxon>Viridiplantae</taxon>
        <taxon>Streptophyta</taxon>
        <taxon>Embryophyta</taxon>
        <taxon>Tracheophyta</taxon>
        <taxon>Spermatophyta</taxon>
        <taxon>Magnoliopsida</taxon>
        <taxon>eudicotyledons</taxon>
        <taxon>Gunneridae</taxon>
        <taxon>Pentapetalae</taxon>
        <taxon>rosids</taxon>
        <taxon>fabids</taxon>
        <taxon>Fabales</taxon>
        <taxon>Fabaceae</taxon>
        <taxon>Papilionoideae</taxon>
        <taxon>50 kb inversion clade</taxon>
        <taxon>NPAAA clade</taxon>
        <taxon>indigoferoid/millettioid clade</taxon>
        <taxon>Phaseoleae</taxon>
        <taxon>Vigna</taxon>
    </lineage>
</organism>
<dbReference type="EMBL" id="AP015038">
    <property type="protein sequence ID" value="BAT86964.1"/>
    <property type="molecule type" value="Genomic_DNA"/>
</dbReference>
<evidence type="ECO:0000313" key="4">
    <source>
        <dbReference type="EMBL" id="BAT86964.1"/>
    </source>
</evidence>
<dbReference type="Proteomes" id="UP000291084">
    <property type="component" value="Chromosome 5"/>
</dbReference>
<dbReference type="GO" id="GO:0016020">
    <property type="term" value="C:membrane"/>
    <property type="evidence" value="ECO:0007669"/>
    <property type="project" value="InterPro"/>
</dbReference>
<protein>
    <submittedName>
        <fullName evidence="4">Uncharacterized protein</fullName>
    </submittedName>
</protein>
<proteinExistence type="predicted"/>
<keyword evidence="5" id="KW-1185">Reference proteome</keyword>
<dbReference type="AlphaFoldDB" id="A0A0S3S298"/>
<gene>
    <name evidence="4" type="primary">Vigan.05G029700</name>
    <name evidence="4" type="ORF">VIGAN_05029700</name>
</gene>
<sequence>MSRAGKTRGSLGACEWCRICFLYSGSVMQKCYLFLYWIGSRATWESNFSRGFQGIGISLTSAFAPDTNKAKDSAASIFNILDTTPTIDSSSNEGRNTRSHCW</sequence>
<dbReference type="GO" id="GO:0005524">
    <property type="term" value="F:ATP binding"/>
    <property type="evidence" value="ECO:0007669"/>
    <property type="project" value="InterPro"/>
</dbReference>
<evidence type="ECO:0000313" key="5">
    <source>
        <dbReference type="Proteomes" id="UP000291084"/>
    </source>
</evidence>